<dbReference type="GO" id="GO:0003677">
    <property type="term" value="F:DNA binding"/>
    <property type="evidence" value="ECO:0007669"/>
    <property type="project" value="UniProtKB-KW"/>
</dbReference>
<dbReference type="RefSeq" id="WP_116889528.1">
    <property type="nucleotide sequence ID" value="NZ_CP031641.1"/>
</dbReference>
<dbReference type="Proteomes" id="UP000258127">
    <property type="component" value="Chromosome"/>
</dbReference>
<proteinExistence type="predicted"/>
<evidence type="ECO:0000259" key="1">
    <source>
        <dbReference type="Pfam" id="PF03869"/>
    </source>
</evidence>
<dbReference type="AlphaFoldDB" id="A0AAI8PD82"/>
<keyword evidence="2" id="KW-0238">DNA-binding</keyword>
<organism evidence="2 3">
    <name type="scientific">Pseudomonas parafulva</name>
    <dbReference type="NCBI Taxonomy" id="157782"/>
    <lineage>
        <taxon>Bacteria</taxon>
        <taxon>Pseudomonadati</taxon>
        <taxon>Pseudomonadota</taxon>
        <taxon>Gammaproteobacteria</taxon>
        <taxon>Pseudomonadales</taxon>
        <taxon>Pseudomonadaceae</taxon>
        <taxon>Pseudomonas</taxon>
    </lineage>
</organism>
<protein>
    <submittedName>
        <fullName evidence="2">Arc family DNA-binding protein</fullName>
    </submittedName>
</protein>
<gene>
    <name evidence="2" type="ORF">DZC75_20415</name>
</gene>
<accession>A0AAI8PD82</accession>
<sequence>MTMLKPASTSSRDADKFVVRLPDGMRDRIGDAARGNNRSMNSEIITRLERSLTTDGAESKVGEALMIYLPPALLSDLDTLAKENERSVNAEVTYRLKQSAVLQQLSDEQARLLGILRRRIEELENRLTVKGAA</sequence>
<dbReference type="InterPro" id="IPR013321">
    <property type="entry name" value="Arc_rbn_hlx_hlx"/>
</dbReference>
<dbReference type="InterPro" id="IPR010985">
    <property type="entry name" value="Ribbon_hlx_hlx"/>
</dbReference>
<keyword evidence="3" id="KW-1185">Reference proteome</keyword>
<dbReference type="InterPro" id="IPR005569">
    <property type="entry name" value="Arc_DNA-bd_dom"/>
</dbReference>
<feature type="domain" description="Arc-like DNA binding" evidence="1">
    <location>
        <begin position="11"/>
        <end position="57"/>
    </location>
</feature>
<dbReference type="GO" id="GO:0006355">
    <property type="term" value="P:regulation of DNA-templated transcription"/>
    <property type="evidence" value="ECO:0007669"/>
    <property type="project" value="InterPro"/>
</dbReference>
<dbReference type="EMBL" id="CP031641">
    <property type="protein sequence ID" value="AXO90242.1"/>
    <property type="molecule type" value="Genomic_DNA"/>
</dbReference>
<reference evidence="2 3" key="1">
    <citation type="submission" date="2018-08" db="EMBL/GenBank/DDBJ databases">
        <authorList>
            <person name="Lee Y."/>
            <person name="Kakembo D."/>
        </authorList>
    </citation>
    <scope>NUCLEOTIDE SEQUENCE [LARGE SCALE GENOMIC DNA]</scope>
    <source>
        <strain evidence="2 3">JBCS1880</strain>
    </source>
</reference>
<dbReference type="SUPFAM" id="SSF47598">
    <property type="entry name" value="Ribbon-helix-helix"/>
    <property type="match status" value="2"/>
</dbReference>
<evidence type="ECO:0000313" key="3">
    <source>
        <dbReference type="Proteomes" id="UP000258127"/>
    </source>
</evidence>
<evidence type="ECO:0000313" key="2">
    <source>
        <dbReference type="EMBL" id="AXO90242.1"/>
    </source>
</evidence>
<name>A0AAI8PD82_9PSED</name>
<dbReference type="Gene3D" id="1.10.1220.10">
    <property type="entry name" value="Met repressor-like"/>
    <property type="match status" value="2"/>
</dbReference>
<dbReference type="Pfam" id="PF03869">
    <property type="entry name" value="Arc"/>
    <property type="match status" value="1"/>
</dbReference>